<accession>A0A8S9ZQW0</accession>
<keyword evidence="2 4" id="KW-0863">Zinc-finger</keyword>
<keyword evidence="3" id="KW-0862">Zinc</keyword>
<dbReference type="GO" id="GO:0008270">
    <property type="term" value="F:zinc ion binding"/>
    <property type="evidence" value="ECO:0007669"/>
    <property type="project" value="UniProtKB-KW"/>
</dbReference>
<comment type="caution">
    <text evidence="6">The sequence shown here is derived from an EMBL/GenBank/DDBJ whole genome shotgun (WGS) entry which is preliminary data.</text>
</comment>
<organism evidence="6 7">
    <name type="scientific">Meloidogyne graminicola</name>
    <dbReference type="NCBI Taxonomy" id="189291"/>
    <lineage>
        <taxon>Eukaryota</taxon>
        <taxon>Metazoa</taxon>
        <taxon>Ecdysozoa</taxon>
        <taxon>Nematoda</taxon>
        <taxon>Chromadorea</taxon>
        <taxon>Rhabditida</taxon>
        <taxon>Tylenchina</taxon>
        <taxon>Tylenchomorpha</taxon>
        <taxon>Tylenchoidea</taxon>
        <taxon>Meloidogynidae</taxon>
        <taxon>Meloidogyninae</taxon>
        <taxon>Meloidogyne</taxon>
    </lineage>
</organism>
<dbReference type="Gene3D" id="6.10.140.2220">
    <property type="match status" value="1"/>
</dbReference>
<dbReference type="OrthoDB" id="10257049at2759"/>
<keyword evidence="1" id="KW-0479">Metal-binding</keyword>
<feature type="non-terminal residue" evidence="6">
    <location>
        <position position="58"/>
    </location>
</feature>
<gene>
    <name evidence="6" type="ORF">Mgra_00004722</name>
</gene>
<dbReference type="AlphaFoldDB" id="A0A8S9ZQW0"/>
<dbReference type="SUPFAM" id="SSF144232">
    <property type="entry name" value="HIT/MYND zinc finger-like"/>
    <property type="match status" value="1"/>
</dbReference>
<dbReference type="Proteomes" id="UP000605970">
    <property type="component" value="Unassembled WGS sequence"/>
</dbReference>
<protein>
    <submittedName>
        <fullName evidence="6">MYND finger</fullName>
    </submittedName>
</protein>
<dbReference type="EMBL" id="JABEBT010000037">
    <property type="protein sequence ID" value="KAF7635810.1"/>
    <property type="molecule type" value="Genomic_DNA"/>
</dbReference>
<evidence type="ECO:0000256" key="4">
    <source>
        <dbReference type="PROSITE-ProRule" id="PRU00134"/>
    </source>
</evidence>
<dbReference type="InterPro" id="IPR002893">
    <property type="entry name" value="Znf_MYND"/>
</dbReference>
<dbReference type="Pfam" id="PF01753">
    <property type="entry name" value="zf-MYND"/>
    <property type="match status" value="1"/>
</dbReference>
<keyword evidence="7" id="KW-1185">Reference proteome</keyword>
<feature type="domain" description="MYND-type" evidence="5">
    <location>
        <begin position="11"/>
        <end position="48"/>
    </location>
</feature>
<name>A0A8S9ZQW0_9BILA</name>
<evidence type="ECO:0000256" key="1">
    <source>
        <dbReference type="ARBA" id="ARBA00022723"/>
    </source>
</evidence>
<evidence type="ECO:0000256" key="3">
    <source>
        <dbReference type="ARBA" id="ARBA00022833"/>
    </source>
</evidence>
<evidence type="ECO:0000313" key="6">
    <source>
        <dbReference type="EMBL" id="KAF7635810.1"/>
    </source>
</evidence>
<proteinExistence type="predicted"/>
<dbReference type="PROSITE" id="PS50865">
    <property type="entry name" value="ZF_MYND_2"/>
    <property type="match status" value="1"/>
</dbReference>
<evidence type="ECO:0000256" key="2">
    <source>
        <dbReference type="ARBA" id="ARBA00022771"/>
    </source>
</evidence>
<reference evidence="6" key="1">
    <citation type="journal article" date="2020" name="Ecol. Evol.">
        <title>Genome structure and content of the rice root-knot nematode (Meloidogyne graminicola).</title>
        <authorList>
            <person name="Phan N.T."/>
            <person name="Danchin E.G.J."/>
            <person name="Klopp C."/>
            <person name="Perfus-Barbeoch L."/>
            <person name="Kozlowski D.K."/>
            <person name="Koutsovoulos G.D."/>
            <person name="Lopez-Roques C."/>
            <person name="Bouchez O."/>
            <person name="Zahm M."/>
            <person name="Besnard G."/>
            <person name="Bellafiore S."/>
        </authorList>
    </citation>
    <scope>NUCLEOTIDE SEQUENCE</scope>
    <source>
        <strain evidence="6">VN-18</strain>
    </source>
</reference>
<evidence type="ECO:0000313" key="7">
    <source>
        <dbReference type="Proteomes" id="UP000605970"/>
    </source>
</evidence>
<sequence>MIQYFVECGKCNNCGENTTKICKNCRNVYYCNEECQEMDWFRGHKYYCKNFIRGKEKV</sequence>
<evidence type="ECO:0000259" key="5">
    <source>
        <dbReference type="PROSITE" id="PS50865"/>
    </source>
</evidence>